<dbReference type="SUPFAM" id="SSF53720">
    <property type="entry name" value="ALDH-like"/>
    <property type="match status" value="1"/>
</dbReference>
<proteinExistence type="inferred from homology"/>
<dbReference type="STRING" id="133385.A0A2T9YMJ2"/>
<dbReference type="InterPro" id="IPR015590">
    <property type="entry name" value="Aldehyde_DH_dom"/>
</dbReference>
<dbReference type="GO" id="GO:0016620">
    <property type="term" value="F:oxidoreductase activity, acting on the aldehyde or oxo group of donors, NAD or NADP as acceptor"/>
    <property type="evidence" value="ECO:0007669"/>
    <property type="project" value="InterPro"/>
</dbReference>
<dbReference type="CDD" id="cd07098">
    <property type="entry name" value="ALDH_F15-22"/>
    <property type="match status" value="1"/>
</dbReference>
<dbReference type="InterPro" id="IPR016161">
    <property type="entry name" value="Ald_DH/histidinol_DH"/>
</dbReference>
<name>A0A2T9YMJ2_9FUNG</name>
<accession>A0A2T9YMJ2</accession>
<comment type="similarity">
    <text evidence="1 4">Belongs to the aldehyde dehydrogenase family.</text>
</comment>
<dbReference type="Gene3D" id="3.40.605.10">
    <property type="entry name" value="Aldehyde Dehydrogenase, Chain A, domain 1"/>
    <property type="match status" value="1"/>
</dbReference>
<evidence type="ECO:0000259" key="5">
    <source>
        <dbReference type="Pfam" id="PF00171"/>
    </source>
</evidence>
<dbReference type="FunFam" id="3.40.309.10:FF:000024">
    <property type="entry name" value="Betaine aldehyde dehydrogenase"/>
    <property type="match status" value="1"/>
</dbReference>
<dbReference type="PROSITE" id="PS00070">
    <property type="entry name" value="ALDEHYDE_DEHYDR_CYS"/>
    <property type="match status" value="1"/>
</dbReference>
<sequence>MLSIILDFLSSPLYLASSAAVCFLSYYWIVTPDLFENFTLPTKTITIEIPKECKADWTEDSFIDTPSIIDKTDPSVIICYDPATARILGKKRSASKEQVNQAIIAAKKAQEQWSKTTFAQRRQVLRTICEFVLKNQQDICKVSCRDSGKTMVDAALGEILTTVAKLRWTIENGERVLKPSRRSSGLLMMYKLAMVLYQPRGVVGAIVSWNYPFHNTIGPVISAIFAGNGIVVKTSEMVAFTSDYFLQIVRSALEAHGHSADLVQYVTGFADVGKALVESPLVSHITFIGSAPVGKKIMQAASTNLTPVTLELGGKDAAIVLDDADMSQCYPVIMRGVFQNAGQNCIGIERVLVHTNIYDAFVKEMATRISKLRLGSSLEQGENVDMGAMAMGHNFGYLQSLIQDAVSKGARLIAGGKPYLHPLYPKAQYFMPTLLVDVTPDMDIVHNEVFGPIMTVMKFNSHVDAIRVANASPFALGSSVFTSNVKAGRKIAMALKCGMVNNNDFGVNYLCQSLPFGGVGISGFGRFAGEEGLRAMCNEKSYTEDMFSAVKTKIPPVVDYPIKNASIAFDFASSINIFAFGTNLIDRFKAVTTLAKNAQ</sequence>
<evidence type="ECO:0000256" key="3">
    <source>
        <dbReference type="PROSITE-ProRule" id="PRU10007"/>
    </source>
</evidence>
<dbReference type="PANTHER" id="PTHR11699">
    <property type="entry name" value="ALDEHYDE DEHYDROGENASE-RELATED"/>
    <property type="match status" value="1"/>
</dbReference>
<protein>
    <recommendedName>
        <fullName evidence="5">Aldehyde dehydrogenase domain-containing protein</fullName>
    </recommendedName>
</protein>
<evidence type="ECO:0000313" key="7">
    <source>
        <dbReference type="Proteomes" id="UP000245383"/>
    </source>
</evidence>
<dbReference type="InterPro" id="IPR016160">
    <property type="entry name" value="Ald_DH_CS_CYS"/>
</dbReference>
<evidence type="ECO:0000256" key="2">
    <source>
        <dbReference type="ARBA" id="ARBA00023002"/>
    </source>
</evidence>
<feature type="active site" evidence="3">
    <location>
        <position position="311"/>
    </location>
</feature>
<dbReference type="OrthoDB" id="310895at2759"/>
<comment type="caution">
    <text evidence="6">The sequence shown here is derived from an EMBL/GenBank/DDBJ whole genome shotgun (WGS) entry which is preliminary data.</text>
</comment>
<keyword evidence="2 4" id="KW-0560">Oxidoreductase</keyword>
<dbReference type="Gene3D" id="3.40.309.10">
    <property type="entry name" value="Aldehyde Dehydrogenase, Chain A, domain 2"/>
    <property type="match status" value="1"/>
</dbReference>
<dbReference type="InterPro" id="IPR016162">
    <property type="entry name" value="Ald_DH_N"/>
</dbReference>
<dbReference type="PROSITE" id="PS00687">
    <property type="entry name" value="ALDEHYDE_DEHYDR_GLU"/>
    <property type="match status" value="1"/>
</dbReference>
<dbReference type="EMBL" id="MBFR01000125">
    <property type="protein sequence ID" value="PVU93542.1"/>
    <property type="molecule type" value="Genomic_DNA"/>
</dbReference>
<dbReference type="Pfam" id="PF00171">
    <property type="entry name" value="Aldedh"/>
    <property type="match status" value="1"/>
</dbReference>
<evidence type="ECO:0000256" key="4">
    <source>
        <dbReference type="RuleBase" id="RU003345"/>
    </source>
</evidence>
<dbReference type="InterPro" id="IPR029510">
    <property type="entry name" value="Ald_DH_CS_GLU"/>
</dbReference>
<organism evidence="6 7">
    <name type="scientific">Smittium simulii</name>
    <dbReference type="NCBI Taxonomy" id="133385"/>
    <lineage>
        <taxon>Eukaryota</taxon>
        <taxon>Fungi</taxon>
        <taxon>Fungi incertae sedis</taxon>
        <taxon>Zoopagomycota</taxon>
        <taxon>Kickxellomycotina</taxon>
        <taxon>Harpellomycetes</taxon>
        <taxon>Harpellales</taxon>
        <taxon>Legeriomycetaceae</taxon>
        <taxon>Smittium</taxon>
    </lineage>
</organism>
<evidence type="ECO:0000256" key="1">
    <source>
        <dbReference type="ARBA" id="ARBA00009986"/>
    </source>
</evidence>
<reference evidence="6 7" key="1">
    <citation type="journal article" date="2018" name="MBio">
        <title>Comparative Genomics Reveals the Core Gene Toolbox for the Fungus-Insect Symbiosis.</title>
        <authorList>
            <person name="Wang Y."/>
            <person name="Stata M."/>
            <person name="Wang W."/>
            <person name="Stajich J.E."/>
            <person name="White M.M."/>
            <person name="Moncalvo J.M."/>
        </authorList>
    </citation>
    <scope>NUCLEOTIDE SEQUENCE [LARGE SCALE GENOMIC DNA]</scope>
    <source>
        <strain evidence="6 7">SWE-8-4</strain>
    </source>
</reference>
<keyword evidence="7" id="KW-1185">Reference proteome</keyword>
<dbReference type="AlphaFoldDB" id="A0A2T9YMJ2"/>
<feature type="domain" description="Aldehyde dehydrogenase" evidence="5">
    <location>
        <begin position="75"/>
        <end position="541"/>
    </location>
</feature>
<gene>
    <name evidence="6" type="ORF">BB561_003222</name>
</gene>
<dbReference type="Proteomes" id="UP000245383">
    <property type="component" value="Unassembled WGS sequence"/>
</dbReference>
<dbReference type="InterPro" id="IPR016163">
    <property type="entry name" value="Ald_DH_C"/>
</dbReference>
<evidence type="ECO:0000313" key="6">
    <source>
        <dbReference type="EMBL" id="PVU93542.1"/>
    </source>
</evidence>